<reference evidence="1 2" key="1">
    <citation type="submission" date="2017-03" db="EMBL/GenBank/DDBJ databases">
        <title>Paenibacillus larvae genome sequencing.</title>
        <authorList>
            <person name="Dingman D.W."/>
        </authorList>
    </citation>
    <scope>NUCLEOTIDE SEQUENCE [LARGE SCALE GENOMIC DNA]</scope>
    <source>
        <strain evidence="1 2">SAG 10367</strain>
    </source>
</reference>
<evidence type="ECO:0000313" key="2">
    <source>
        <dbReference type="Proteomes" id="UP000192727"/>
    </source>
</evidence>
<dbReference type="InterPro" id="IPR021377">
    <property type="entry name" value="DUF3006"/>
</dbReference>
<evidence type="ECO:0000313" key="1">
    <source>
        <dbReference type="EMBL" id="ARF68771.1"/>
    </source>
</evidence>
<proteinExistence type="predicted"/>
<organism evidence="1 2">
    <name type="scientific">Paenibacillus larvae subsp. pulvifaciens</name>
    <dbReference type="NCBI Taxonomy" id="1477"/>
    <lineage>
        <taxon>Bacteria</taxon>
        <taxon>Bacillati</taxon>
        <taxon>Bacillota</taxon>
        <taxon>Bacilli</taxon>
        <taxon>Bacillales</taxon>
        <taxon>Paenibacillaceae</taxon>
        <taxon>Paenibacillus</taxon>
    </lineage>
</organism>
<accession>A0A1U9YQ17</accession>
<dbReference type="EMBL" id="CP020557">
    <property type="protein sequence ID" value="ARF68771.1"/>
    <property type="molecule type" value="Genomic_DNA"/>
</dbReference>
<dbReference type="GeneID" id="64217425"/>
<protein>
    <submittedName>
        <fullName evidence="1">Uncharacterized protein</fullName>
    </submittedName>
</protein>
<dbReference type="Proteomes" id="UP000192727">
    <property type="component" value="Chromosome"/>
</dbReference>
<name>A0A1U9YQ17_9BACL</name>
<dbReference type="Pfam" id="PF11213">
    <property type="entry name" value="DUF3006"/>
    <property type="match status" value="1"/>
</dbReference>
<dbReference type="AlphaFoldDB" id="A0A1U9YQ17"/>
<gene>
    <name evidence="1" type="ORF">B7C51_14670</name>
</gene>
<dbReference type="RefSeq" id="WP_024095317.1">
    <property type="nucleotide sequence ID" value="NZ_CP019794.1"/>
</dbReference>
<sequence>MLAIVDRLEEGYVVIELDGDMVDVPKKEVAGDVKAGDVVEKVDGIWRTNKEETKKRTAKIKQLMDEVWED</sequence>